<reference evidence="2" key="1">
    <citation type="journal article" date="2019" name="Nat. Commun.">
        <title>The genome of broomcorn millet.</title>
        <authorList>
            <person name="Zou C."/>
            <person name="Miki D."/>
            <person name="Li D."/>
            <person name="Tang Q."/>
            <person name="Xiao L."/>
            <person name="Rajput S."/>
            <person name="Deng P."/>
            <person name="Jia W."/>
            <person name="Huang R."/>
            <person name="Zhang M."/>
            <person name="Sun Y."/>
            <person name="Hu J."/>
            <person name="Fu X."/>
            <person name="Schnable P.S."/>
            <person name="Li F."/>
            <person name="Zhang H."/>
            <person name="Feng B."/>
            <person name="Zhu X."/>
            <person name="Liu R."/>
            <person name="Schnable J.C."/>
            <person name="Zhu J.-K."/>
            <person name="Zhang H."/>
        </authorList>
    </citation>
    <scope>NUCLEOTIDE SEQUENCE [LARGE SCALE GENOMIC DNA]</scope>
</reference>
<organism evidence="1 2">
    <name type="scientific">Panicum miliaceum</name>
    <name type="common">Proso millet</name>
    <name type="synonym">Broomcorn millet</name>
    <dbReference type="NCBI Taxonomy" id="4540"/>
    <lineage>
        <taxon>Eukaryota</taxon>
        <taxon>Viridiplantae</taxon>
        <taxon>Streptophyta</taxon>
        <taxon>Embryophyta</taxon>
        <taxon>Tracheophyta</taxon>
        <taxon>Spermatophyta</taxon>
        <taxon>Magnoliopsida</taxon>
        <taxon>Liliopsida</taxon>
        <taxon>Poales</taxon>
        <taxon>Poaceae</taxon>
        <taxon>PACMAD clade</taxon>
        <taxon>Panicoideae</taxon>
        <taxon>Panicodae</taxon>
        <taxon>Paniceae</taxon>
        <taxon>Panicinae</taxon>
        <taxon>Panicum</taxon>
        <taxon>Panicum sect. Panicum</taxon>
    </lineage>
</organism>
<evidence type="ECO:0000313" key="2">
    <source>
        <dbReference type="Proteomes" id="UP000275267"/>
    </source>
</evidence>
<name>A0A3L6QT66_PANMI</name>
<accession>A0A3L6QT66</accession>
<protein>
    <submittedName>
        <fullName evidence="1">Uncharacterized protein</fullName>
    </submittedName>
</protein>
<evidence type="ECO:0000313" key="1">
    <source>
        <dbReference type="EMBL" id="RLM87020.1"/>
    </source>
</evidence>
<proteinExistence type="predicted"/>
<keyword evidence="2" id="KW-1185">Reference proteome</keyword>
<dbReference type="Proteomes" id="UP000275267">
    <property type="component" value="Unassembled WGS sequence"/>
</dbReference>
<sequence length="198" mass="22366">MELEFRAVGAQAEVVHLQPTSHPYSGSRPVLFYGRRHREQHRPERVRLSPPRAPPLSSYFEIYTDDSFSFYGQPNIIAAHGDLVLIYGVVAVKGVRVSSYPGNFFLYKASPRLPPPSPGNCWRGRAEFTGVLHEGGDDFIMANLHALVGAQGEEMTKLFRYSYGSGEWDFFRIDMPGDAASGFYPQRPKLVYRYCLLT</sequence>
<gene>
    <name evidence="1" type="ORF">C2845_PM04G26700</name>
</gene>
<dbReference type="EMBL" id="PQIB02000011">
    <property type="protein sequence ID" value="RLM87020.1"/>
    <property type="molecule type" value="Genomic_DNA"/>
</dbReference>
<comment type="caution">
    <text evidence="1">The sequence shown here is derived from an EMBL/GenBank/DDBJ whole genome shotgun (WGS) entry which is preliminary data.</text>
</comment>
<dbReference type="AlphaFoldDB" id="A0A3L6QT66"/>